<dbReference type="EMBL" id="BEYU01000178">
    <property type="protein sequence ID" value="GBG34056.1"/>
    <property type="molecule type" value="Genomic_DNA"/>
</dbReference>
<dbReference type="FunFam" id="1.20.1200.10:FF:000001">
    <property type="entry name" value="Cob(I)yrinic acid a,c-diamide adenosyltransferase"/>
    <property type="match status" value="1"/>
</dbReference>
<dbReference type="GO" id="GO:0009235">
    <property type="term" value="P:cobalamin metabolic process"/>
    <property type="evidence" value="ECO:0007669"/>
    <property type="project" value="UniProtKB-ARBA"/>
</dbReference>
<keyword evidence="13" id="KW-1185">Reference proteome</keyword>
<keyword evidence="3 10" id="KW-0808">Transferase</keyword>
<evidence type="ECO:0000256" key="9">
    <source>
        <dbReference type="ARBA" id="ARBA00075216"/>
    </source>
</evidence>
<comment type="function">
    <text evidence="7">Converts cob(I)alamin to adenosylcobalamin (adenosylcob(III)alamin), a coenzyme for methylmalonyl-CoA mutase, therefore participates in the final step of the vitamin B12 conversion. Generates adenosylcobalamin (AdoCbl) and directly delivers the cofactor to MUT in a transfer that is stimulated by ATP-binding to MMAB and gated by MMAA.</text>
</comment>
<sequence>MKVYTKTGDKGTSQLFNGERRSKDDAVFQALGAVDECNAFIGLACEFVDEKNADVAEQLGNIMSRMFDVGASVATPQESSSAAKLKRSSFNVVHVETLEKAIDAMDAELPPLKTFILPSGGKCAAHLHVARTLARRAERHIVPLVREGHVDANVGKFVNRLSDYLFMAARYMAMKQGHQERAWEKFVEPEAAAKSE</sequence>
<evidence type="ECO:0000313" key="12">
    <source>
        <dbReference type="EMBL" id="GBG34056.1"/>
    </source>
</evidence>
<dbReference type="InterPro" id="IPR029499">
    <property type="entry name" value="PduO-typ"/>
</dbReference>
<dbReference type="AlphaFoldDB" id="A0A2R5GT65"/>
<dbReference type="InParanoid" id="A0A2R5GT65"/>
<name>A0A2R5GT65_9STRA</name>
<feature type="domain" description="Cobalamin adenosyltransferase-like" evidence="11">
    <location>
        <begin position="3"/>
        <end position="172"/>
    </location>
</feature>
<evidence type="ECO:0000259" key="11">
    <source>
        <dbReference type="Pfam" id="PF01923"/>
    </source>
</evidence>
<evidence type="ECO:0000313" key="13">
    <source>
        <dbReference type="Proteomes" id="UP000241890"/>
    </source>
</evidence>
<dbReference type="GO" id="GO:0008817">
    <property type="term" value="F:corrinoid adenosyltransferase activity"/>
    <property type="evidence" value="ECO:0007669"/>
    <property type="project" value="UniProtKB-ARBA"/>
</dbReference>
<dbReference type="NCBIfam" id="TIGR00636">
    <property type="entry name" value="PduO_Nterm"/>
    <property type="match status" value="1"/>
</dbReference>
<reference evidence="12 13" key="1">
    <citation type="submission" date="2017-12" db="EMBL/GenBank/DDBJ databases">
        <title>Sequencing, de novo assembly and annotation of complete genome of a new Thraustochytrid species, strain FCC1311.</title>
        <authorList>
            <person name="Sedici K."/>
            <person name="Godart F."/>
            <person name="Aiese Cigliano R."/>
            <person name="Sanseverino W."/>
            <person name="Barakat M."/>
            <person name="Ortet P."/>
            <person name="Marechal E."/>
            <person name="Cagnac O."/>
            <person name="Amato A."/>
        </authorList>
    </citation>
    <scope>NUCLEOTIDE SEQUENCE [LARGE SCALE GENOMIC DNA]</scope>
</reference>
<evidence type="ECO:0000256" key="3">
    <source>
        <dbReference type="ARBA" id="ARBA00022679"/>
    </source>
</evidence>
<comment type="subunit">
    <text evidence="2">Homotrimer.</text>
</comment>
<keyword evidence="4 10" id="KW-0547">Nucleotide-binding</keyword>
<organism evidence="12 13">
    <name type="scientific">Hondaea fermentalgiana</name>
    <dbReference type="NCBI Taxonomy" id="2315210"/>
    <lineage>
        <taxon>Eukaryota</taxon>
        <taxon>Sar</taxon>
        <taxon>Stramenopiles</taxon>
        <taxon>Bigyra</taxon>
        <taxon>Labyrinthulomycetes</taxon>
        <taxon>Thraustochytrida</taxon>
        <taxon>Thraustochytriidae</taxon>
        <taxon>Hondaea</taxon>
    </lineage>
</organism>
<accession>A0A2R5GT65</accession>
<evidence type="ECO:0000256" key="2">
    <source>
        <dbReference type="ARBA" id="ARBA00011233"/>
    </source>
</evidence>
<proteinExistence type="inferred from homology"/>
<protein>
    <recommendedName>
        <fullName evidence="8">Corrinoid adenosyltransferase MMAB</fullName>
    </recommendedName>
    <alternativeName>
        <fullName evidence="9">ATP:co(I)rrinoid adenosyltransferase MMAB</fullName>
    </alternativeName>
</protein>
<keyword evidence="5 10" id="KW-0067">ATP-binding</keyword>
<evidence type="ECO:0000256" key="4">
    <source>
        <dbReference type="ARBA" id="ARBA00022741"/>
    </source>
</evidence>
<dbReference type="Gene3D" id="1.20.1200.10">
    <property type="entry name" value="Cobalamin adenosyltransferase-like"/>
    <property type="match status" value="1"/>
</dbReference>
<evidence type="ECO:0000256" key="7">
    <source>
        <dbReference type="ARBA" id="ARBA00056747"/>
    </source>
</evidence>
<dbReference type="InterPro" id="IPR036451">
    <property type="entry name" value="CblAdoTrfase-like_sf"/>
</dbReference>
<evidence type="ECO:0000256" key="10">
    <source>
        <dbReference type="RuleBase" id="RU366026"/>
    </source>
</evidence>
<comment type="caution">
    <text evidence="12">The sequence shown here is derived from an EMBL/GenBank/DDBJ whole genome shotgun (WGS) entry which is preliminary data.</text>
</comment>
<evidence type="ECO:0000256" key="5">
    <source>
        <dbReference type="ARBA" id="ARBA00022840"/>
    </source>
</evidence>
<dbReference type="SUPFAM" id="SSF89028">
    <property type="entry name" value="Cobalamin adenosyltransferase-like"/>
    <property type="match status" value="1"/>
</dbReference>
<dbReference type="GO" id="GO:0005524">
    <property type="term" value="F:ATP binding"/>
    <property type="evidence" value="ECO:0007669"/>
    <property type="project" value="UniProtKB-UniRule"/>
</dbReference>
<dbReference type="PANTHER" id="PTHR12213">
    <property type="entry name" value="CORRINOID ADENOSYLTRANSFERASE"/>
    <property type="match status" value="1"/>
</dbReference>
<dbReference type="InterPro" id="IPR016030">
    <property type="entry name" value="CblAdoTrfase-like"/>
</dbReference>
<evidence type="ECO:0000256" key="6">
    <source>
        <dbReference type="ARBA" id="ARBA00051988"/>
    </source>
</evidence>
<dbReference type="Pfam" id="PF01923">
    <property type="entry name" value="Cob_adeno_trans"/>
    <property type="match status" value="1"/>
</dbReference>
<dbReference type="Proteomes" id="UP000241890">
    <property type="component" value="Unassembled WGS sequence"/>
</dbReference>
<evidence type="ECO:0000256" key="1">
    <source>
        <dbReference type="ARBA" id="ARBA00007487"/>
    </source>
</evidence>
<dbReference type="OrthoDB" id="549173at2759"/>
<dbReference type="PANTHER" id="PTHR12213:SF0">
    <property type="entry name" value="CORRINOID ADENOSYLTRANSFERASE MMAB"/>
    <property type="match status" value="1"/>
</dbReference>
<comment type="catalytic activity">
    <reaction evidence="6">
        <text>cob(I)alamin-[corrinoid adenosyltransferase] + ATP = apo-[corrinoid adenosyltransferase] + adenosylcob(III)alamin + triphosphate</text>
        <dbReference type="Rhea" id="RHEA:56796"/>
        <dbReference type="Rhea" id="RHEA-COMP:14743"/>
        <dbReference type="Rhea" id="RHEA-COMP:14744"/>
        <dbReference type="ChEBI" id="CHEBI:18036"/>
        <dbReference type="ChEBI" id="CHEBI:18408"/>
        <dbReference type="ChEBI" id="CHEBI:30616"/>
        <dbReference type="ChEBI" id="CHEBI:60488"/>
        <dbReference type="ChEBI" id="CHEBI:83228"/>
    </reaction>
    <physiologicalReaction direction="left-to-right" evidence="6">
        <dbReference type="Rhea" id="RHEA:56797"/>
    </physiologicalReaction>
</comment>
<evidence type="ECO:0000256" key="8">
    <source>
        <dbReference type="ARBA" id="ARBA00071654"/>
    </source>
</evidence>
<comment type="similarity">
    <text evidence="1 10">Belongs to the Cob(I)alamin adenosyltransferase family.</text>
</comment>
<gene>
    <name evidence="12" type="ORF">FCC1311_102792</name>
</gene>